<dbReference type="KEGG" id="mtw:CQW49_06280"/>
<dbReference type="InterPro" id="IPR007607">
    <property type="entry name" value="BacA/B"/>
</dbReference>
<evidence type="ECO:0008006" key="5">
    <source>
        <dbReference type="Google" id="ProtNLM"/>
    </source>
</evidence>
<proteinExistence type="inferred from homology"/>
<sequence>MKDFRPEEKNVVYIGEGVSVTGSVKAQDTVVVDGMVDGEITCSQLIVGASGVVTGVISVSDADIYGRIGTDISIKQLLVVRSTGRVEGKWIYGEIEVEKGGVLFGTAESTEIRSERKLPKDEKPSSSFKTFDKPALVASNDEEAASAAPGAPARSLRDRRKL</sequence>
<dbReference type="RefSeq" id="WP_003614137.1">
    <property type="nucleotide sequence ID" value="NZ_ADVE02000001.1"/>
</dbReference>
<evidence type="ECO:0000313" key="4">
    <source>
        <dbReference type="Proteomes" id="UP000230709"/>
    </source>
</evidence>
<feature type="compositionally biased region" description="Basic and acidic residues" evidence="2">
    <location>
        <begin position="111"/>
        <end position="124"/>
    </location>
</feature>
<dbReference type="Pfam" id="PF04519">
    <property type="entry name" value="Bactofilin"/>
    <property type="match status" value="1"/>
</dbReference>
<gene>
    <name evidence="3" type="ORF">CQW49_06280</name>
</gene>
<evidence type="ECO:0000313" key="3">
    <source>
        <dbReference type="EMBL" id="ATQ67537.1"/>
    </source>
</evidence>
<name>A0A2D2CXQ9_METT3</name>
<organism evidence="3 4">
    <name type="scientific">Methylosinus trichosporium (strain ATCC 35070 / NCIMB 11131 / UNIQEM 75 / OB3b)</name>
    <dbReference type="NCBI Taxonomy" id="595536"/>
    <lineage>
        <taxon>Bacteria</taxon>
        <taxon>Pseudomonadati</taxon>
        <taxon>Pseudomonadota</taxon>
        <taxon>Alphaproteobacteria</taxon>
        <taxon>Hyphomicrobiales</taxon>
        <taxon>Methylocystaceae</taxon>
        <taxon>Methylosinus</taxon>
    </lineage>
</organism>
<reference evidence="4" key="1">
    <citation type="submission" date="2017-10" db="EMBL/GenBank/DDBJ databases">
        <title>Completed PacBio SMRT sequence of Methylosinus trichosporium OB3b reveals presence of a third large plasmid.</title>
        <authorList>
            <person name="Charles T.C."/>
            <person name="Lynch M.D.J."/>
            <person name="Heil J.R."/>
            <person name="Cheng J."/>
        </authorList>
    </citation>
    <scope>NUCLEOTIDE SEQUENCE [LARGE SCALE GENOMIC DNA]</scope>
    <source>
        <strain evidence="4">OB3b</strain>
    </source>
</reference>
<accession>A0A2D2CXQ9</accession>
<protein>
    <recommendedName>
        <fullName evidence="5">Polymer-forming cytoskeletal protein</fullName>
    </recommendedName>
</protein>
<dbReference type="STRING" id="595536.GCA_000178815_03904"/>
<dbReference type="PANTHER" id="PTHR35024">
    <property type="entry name" value="HYPOTHETICAL CYTOSOLIC PROTEIN"/>
    <property type="match status" value="1"/>
</dbReference>
<keyword evidence="4" id="KW-1185">Reference proteome</keyword>
<dbReference type="EMBL" id="CP023737">
    <property type="protein sequence ID" value="ATQ67537.1"/>
    <property type="molecule type" value="Genomic_DNA"/>
</dbReference>
<evidence type="ECO:0000256" key="2">
    <source>
        <dbReference type="SAM" id="MobiDB-lite"/>
    </source>
</evidence>
<dbReference type="Proteomes" id="UP000230709">
    <property type="component" value="Chromosome"/>
</dbReference>
<comment type="similarity">
    <text evidence="1">Belongs to the bactofilin family.</text>
</comment>
<evidence type="ECO:0000256" key="1">
    <source>
        <dbReference type="ARBA" id="ARBA00044755"/>
    </source>
</evidence>
<dbReference type="AlphaFoldDB" id="A0A2D2CXQ9"/>
<dbReference type="PANTHER" id="PTHR35024:SF4">
    <property type="entry name" value="POLYMER-FORMING CYTOSKELETAL PROTEIN"/>
    <property type="match status" value="1"/>
</dbReference>
<feature type="region of interest" description="Disordered" evidence="2">
    <location>
        <begin position="111"/>
        <end position="162"/>
    </location>
</feature>